<dbReference type="Gene3D" id="3.30.479.10">
    <property type="entry name" value="6-pyruvoyl tetrahydropterin synthase/QueD"/>
    <property type="match status" value="1"/>
</dbReference>
<comment type="similarity">
    <text evidence="3">Belongs to the PTPS family. QueD subfamily.</text>
</comment>
<dbReference type="AlphaFoldDB" id="A0A0L1KGG2"/>
<evidence type="ECO:0000256" key="5">
    <source>
        <dbReference type="ARBA" id="ARBA00018141"/>
    </source>
</evidence>
<dbReference type="Proteomes" id="UP000037446">
    <property type="component" value="Unassembled WGS sequence"/>
</dbReference>
<dbReference type="EMBL" id="JYNE01000018">
    <property type="protein sequence ID" value="KNH02929.1"/>
    <property type="molecule type" value="Genomic_DNA"/>
</dbReference>
<dbReference type="STRING" id="1306953.J121_893"/>
<comment type="catalytic activity">
    <reaction evidence="7">
        <text>7,8-dihydroneopterin 3'-triphosphate + H2O = 6-carboxy-5,6,7,8-tetrahydropterin + triphosphate + acetaldehyde + 2 H(+)</text>
        <dbReference type="Rhea" id="RHEA:27966"/>
        <dbReference type="ChEBI" id="CHEBI:15343"/>
        <dbReference type="ChEBI" id="CHEBI:15377"/>
        <dbReference type="ChEBI" id="CHEBI:15378"/>
        <dbReference type="ChEBI" id="CHEBI:18036"/>
        <dbReference type="ChEBI" id="CHEBI:58462"/>
        <dbReference type="ChEBI" id="CHEBI:61032"/>
        <dbReference type="EC" id="4.1.2.50"/>
    </reaction>
</comment>
<dbReference type="EC" id="4.1.2.50" evidence="4"/>
<proteinExistence type="inferred from homology"/>
<dbReference type="InterPro" id="IPR038418">
    <property type="entry name" value="6-PTP_synth/QueD_sf"/>
</dbReference>
<evidence type="ECO:0000256" key="6">
    <source>
        <dbReference type="ARBA" id="ARBA00031449"/>
    </source>
</evidence>
<dbReference type="PATRIC" id="fig|1306953.7.peg.907"/>
<organism evidence="8 9">
    <name type="scientific">Qipengyuania citrea LAMA 915</name>
    <dbReference type="NCBI Taxonomy" id="1306953"/>
    <lineage>
        <taxon>Bacteria</taxon>
        <taxon>Pseudomonadati</taxon>
        <taxon>Pseudomonadota</taxon>
        <taxon>Alphaproteobacteria</taxon>
        <taxon>Sphingomonadales</taxon>
        <taxon>Erythrobacteraceae</taxon>
        <taxon>Qipengyuania</taxon>
    </lineage>
</organism>
<dbReference type="Pfam" id="PF01242">
    <property type="entry name" value="PTPS"/>
    <property type="match status" value="1"/>
</dbReference>
<evidence type="ECO:0000256" key="4">
    <source>
        <dbReference type="ARBA" id="ARBA00012982"/>
    </source>
</evidence>
<evidence type="ECO:0000313" key="9">
    <source>
        <dbReference type="Proteomes" id="UP000037446"/>
    </source>
</evidence>
<gene>
    <name evidence="8" type="ORF">J121_893</name>
</gene>
<dbReference type="UniPathway" id="UPA00391"/>
<dbReference type="SUPFAM" id="SSF55620">
    <property type="entry name" value="Tetrahydrobiopterin biosynthesis enzymes-like"/>
    <property type="match status" value="1"/>
</dbReference>
<sequence length="76" mass="8797">MIVDVGILEKELESVRDALDHRFLDDINDLGPATMENLCRWIWNRLKPEFPALSKVSVYRDSNSDAVTYWGEEELA</sequence>
<evidence type="ECO:0000256" key="3">
    <source>
        <dbReference type="ARBA" id="ARBA00008900"/>
    </source>
</evidence>
<dbReference type="GO" id="GO:0070497">
    <property type="term" value="F:6-carboxytetrahydropterin synthase activity"/>
    <property type="evidence" value="ECO:0007669"/>
    <property type="project" value="UniProtKB-EC"/>
</dbReference>
<evidence type="ECO:0000256" key="1">
    <source>
        <dbReference type="ARBA" id="ARBA00002285"/>
    </source>
</evidence>
<evidence type="ECO:0000256" key="7">
    <source>
        <dbReference type="ARBA" id="ARBA00048807"/>
    </source>
</evidence>
<comment type="caution">
    <text evidence="8">The sequence shown here is derived from an EMBL/GenBank/DDBJ whole genome shotgun (WGS) entry which is preliminary data.</text>
</comment>
<evidence type="ECO:0000313" key="8">
    <source>
        <dbReference type="EMBL" id="KNH02929.1"/>
    </source>
</evidence>
<comment type="pathway">
    <text evidence="2">Purine metabolism; 7-cyano-7-deazaguanine biosynthesis.</text>
</comment>
<dbReference type="InterPro" id="IPR007115">
    <property type="entry name" value="6-PTP_synth/QueD"/>
</dbReference>
<name>A0A0L1KGG2_9SPHN</name>
<comment type="function">
    <text evidence="1">Catalyzes the conversion of 7,8-dihydroneopterin triphosphate (H2NTP) to 6-carboxy-5,6,7,8-tetrahydropterin (CPH4) and acetaldehyde.</text>
</comment>
<protein>
    <recommendedName>
        <fullName evidence="5">6-carboxy-5,6,7,8-tetrahydropterin synthase</fullName>
        <ecNumber evidence="4">4.1.2.50</ecNumber>
    </recommendedName>
    <alternativeName>
        <fullName evidence="6">Queuosine biosynthesis protein QueD</fullName>
    </alternativeName>
</protein>
<evidence type="ECO:0000256" key="2">
    <source>
        <dbReference type="ARBA" id="ARBA00005061"/>
    </source>
</evidence>
<reference evidence="8" key="1">
    <citation type="submission" date="2015-02" db="EMBL/GenBank/DDBJ databases">
        <authorList>
            <person name="Chooi Y.-H."/>
        </authorList>
    </citation>
    <scope>NUCLEOTIDE SEQUENCE [LARGE SCALE GENOMIC DNA]</scope>
    <source>
        <strain evidence="8">LAMA 915</strain>
    </source>
</reference>
<accession>A0A0L1KGG2</accession>